<name>A0A380P6L1_WEIVI</name>
<proteinExistence type="predicted"/>
<reference evidence="1 2" key="1">
    <citation type="submission" date="2018-06" db="EMBL/GenBank/DDBJ databases">
        <authorList>
            <consortium name="Pathogen Informatics"/>
            <person name="Doyle S."/>
        </authorList>
    </citation>
    <scope>NUCLEOTIDE SEQUENCE [LARGE SCALE GENOMIC DNA]</scope>
    <source>
        <strain evidence="1 2">NCTC13645</strain>
    </source>
</reference>
<protein>
    <submittedName>
        <fullName evidence="1">Uncharacterized protein</fullName>
    </submittedName>
</protein>
<dbReference type="EMBL" id="UHIV01000005">
    <property type="protein sequence ID" value="SUP60843.1"/>
    <property type="molecule type" value="Genomic_DNA"/>
</dbReference>
<dbReference type="Proteomes" id="UP000254621">
    <property type="component" value="Unassembled WGS sequence"/>
</dbReference>
<accession>A0A380P6L1</accession>
<evidence type="ECO:0000313" key="2">
    <source>
        <dbReference type="Proteomes" id="UP000254621"/>
    </source>
</evidence>
<gene>
    <name evidence="1" type="ORF">NCTC13645_01963</name>
</gene>
<dbReference type="AlphaFoldDB" id="A0A380P6L1"/>
<organism evidence="1 2">
    <name type="scientific">Weissella viridescens</name>
    <name type="common">Lactobacillus viridescens</name>
    <dbReference type="NCBI Taxonomy" id="1629"/>
    <lineage>
        <taxon>Bacteria</taxon>
        <taxon>Bacillati</taxon>
        <taxon>Bacillota</taxon>
        <taxon>Bacilli</taxon>
        <taxon>Lactobacillales</taxon>
        <taxon>Lactobacillaceae</taxon>
        <taxon>Weissella</taxon>
    </lineage>
</organism>
<evidence type="ECO:0000313" key="1">
    <source>
        <dbReference type="EMBL" id="SUP60843.1"/>
    </source>
</evidence>
<sequence>MDIPTITGKPYKFVGIPESVDMIVEVKRDESKETKETKTVPIAEVIENYITKSFMENFVKVKTEIDRKNLVIACIEKLESDPIFQSYTLQNGLRKIMKVG</sequence>